<accession>H9UKB3</accession>
<evidence type="ECO:0000313" key="3">
    <source>
        <dbReference type="EMBL" id="AFG37956.1"/>
    </source>
</evidence>
<dbReference type="EMBL" id="CP003282">
    <property type="protein sequence ID" value="AFG37956.1"/>
    <property type="molecule type" value="Genomic_DNA"/>
</dbReference>
<dbReference type="HOGENOM" id="CLU_155700_0_1_12"/>
<gene>
    <name evidence="3" type="ordered locus">Spiaf_1903</name>
</gene>
<name>H9UKB3_SPIAZ</name>
<dbReference type="OrthoDB" id="9796740at2"/>
<dbReference type="AlphaFoldDB" id="H9UKB3"/>
<sequence>MTTQTATVDFSRFLSQPKTPRADQARGDDAALREVTREFEALFVKQMLDAMYNTLNTEEGLFYGGESEKIFRDMLNMEYAREMSHNGSFGLSDMMYDQLQQRSSAYEAMSDQELP</sequence>
<dbReference type="Pfam" id="PF10135">
    <property type="entry name" value="Rod-binding"/>
    <property type="match status" value="1"/>
</dbReference>
<dbReference type="KEGG" id="sfc:Spiaf_1903"/>
<dbReference type="RefSeq" id="WP_014455939.1">
    <property type="nucleotide sequence ID" value="NC_017098.1"/>
</dbReference>
<dbReference type="Proteomes" id="UP000007383">
    <property type="component" value="Chromosome"/>
</dbReference>
<proteinExistence type="predicted"/>
<dbReference type="PATRIC" id="fig|889378.3.peg.1890"/>
<reference evidence="4" key="1">
    <citation type="journal article" date="2013" name="Stand. Genomic Sci.">
        <title>Complete genome sequence of the halophilic bacterium Spirochaeta africana type strain (Z-7692(T)) from the alkaline Lake Magadi in the East African Rift.</title>
        <authorList>
            <person name="Liolos K."/>
            <person name="Abt B."/>
            <person name="Scheuner C."/>
            <person name="Teshima H."/>
            <person name="Held B."/>
            <person name="Lapidus A."/>
            <person name="Nolan M."/>
            <person name="Lucas S."/>
            <person name="Deshpande S."/>
            <person name="Cheng J.F."/>
            <person name="Tapia R."/>
            <person name="Goodwin L.A."/>
            <person name="Pitluck S."/>
            <person name="Pagani I."/>
            <person name="Ivanova N."/>
            <person name="Mavromatis K."/>
            <person name="Mikhailova N."/>
            <person name="Huntemann M."/>
            <person name="Pati A."/>
            <person name="Chen A."/>
            <person name="Palaniappan K."/>
            <person name="Land M."/>
            <person name="Rohde M."/>
            <person name="Tindall B.J."/>
            <person name="Detter J.C."/>
            <person name="Goker M."/>
            <person name="Bristow J."/>
            <person name="Eisen J.A."/>
            <person name="Markowitz V."/>
            <person name="Hugenholtz P."/>
            <person name="Woyke T."/>
            <person name="Klenk H.P."/>
            <person name="Kyrpides N.C."/>
        </authorList>
    </citation>
    <scope>NUCLEOTIDE SEQUENCE</scope>
    <source>
        <strain evidence="4">ATCC 700263 / DSM 8902 / Z-7692</strain>
    </source>
</reference>
<dbReference type="InterPro" id="IPR019301">
    <property type="entry name" value="Flagellar_prot_FlgJ_N"/>
</dbReference>
<dbReference type="STRING" id="889378.Spiaf_1903"/>
<organism evidence="3 4">
    <name type="scientific">Spirochaeta africana (strain ATCC 700263 / DSM 8902 / Z-7692)</name>
    <dbReference type="NCBI Taxonomy" id="889378"/>
    <lineage>
        <taxon>Bacteria</taxon>
        <taxon>Pseudomonadati</taxon>
        <taxon>Spirochaetota</taxon>
        <taxon>Spirochaetia</taxon>
        <taxon>Spirochaetales</taxon>
        <taxon>Spirochaetaceae</taxon>
        <taxon>Spirochaeta</taxon>
    </lineage>
</organism>
<evidence type="ECO:0000313" key="4">
    <source>
        <dbReference type="Proteomes" id="UP000007383"/>
    </source>
</evidence>
<feature type="region of interest" description="Disordered" evidence="1">
    <location>
        <begin position="1"/>
        <end position="28"/>
    </location>
</feature>
<keyword evidence="4" id="KW-1185">Reference proteome</keyword>
<evidence type="ECO:0000256" key="1">
    <source>
        <dbReference type="SAM" id="MobiDB-lite"/>
    </source>
</evidence>
<feature type="compositionally biased region" description="Polar residues" evidence="1">
    <location>
        <begin position="1"/>
        <end position="18"/>
    </location>
</feature>
<evidence type="ECO:0000259" key="2">
    <source>
        <dbReference type="Pfam" id="PF10135"/>
    </source>
</evidence>
<feature type="domain" description="Flagellar protein FlgJ N-terminal" evidence="2">
    <location>
        <begin position="51"/>
        <end position="98"/>
    </location>
</feature>
<dbReference type="eggNOG" id="COG3951">
    <property type="taxonomic scope" value="Bacteria"/>
</dbReference>
<protein>
    <submittedName>
        <fullName evidence="3">Rod binding protein</fullName>
    </submittedName>
</protein>